<evidence type="ECO:0000313" key="2">
    <source>
        <dbReference type="EMBL" id="OQS32478.1"/>
    </source>
</evidence>
<evidence type="ECO:0000259" key="1">
    <source>
        <dbReference type="SMART" id="SM00471"/>
    </source>
</evidence>
<sequence length="182" mass="19873">MTTALVQTVSGRYVDVLHPQPADIEIHDIAHALGHICRFGGSCRRFYSVAEHSVRVARLLPPALQLAGLLHDAAEAYVGDVVTTIKRSLPSHNYMEGLVQTAVHQRFGIVLSEQDTAQIKRADIVMLATERRDLMPADGSEWAILAGVAPLPERILPMTIEAAVAEFCLAYEGYAQMDLLSA</sequence>
<evidence type="ECO:0000313" key="3">
    <source>
        <dbReference type="Proteomes" id="UP000192721"/>
    </source>
</evidence>
<dbReference type="SUPFAM" id="SSF109604">
    <property type="entry name" value="HD-domain/PDEase-like"/>
    <property type="match status" value="1"/>
</dbReference>
<dbReference type="Gene3D" id="1.10.3210.10">
    <property type="entry name" value="Hypothetical protein af1432"/>
    <property type="match status" value="1"/>
</dbReference>
<keyword evidence="2" id="KW-0378">Hydrolase</keyword>
<dbReference type="InterPro" id="IPR003607">
    <property type="entry name" value="HD/PDEase_dom"/>
</dbReference>
<protein>
    <submittedName>
        <fullName evidence="2">Phosphohydrolase</fullName>
    </submittedName>
</protein>
<dbReference type="GO" id="GO:0016787">
    <property type="term" value="F:hydrolase activity"/>
    <property type="evidence" value="ECO:0007669"/>
    <property type="project" value="UniProtKB-KW"/>
</dbReference>
<dbReference type="EMBL" id="MUKV01000046">
    <property type="protein sequence ID" value="OQS32478.1"/>
    <property type="molecule type" value="Genomic_DNA"/>
</dbReference>
<gene>
    <name evidence="2" type="ORF">B0T45_21740</name>
</gene>
<feature type="domain" description="HD/PDEase" evidence="1">
    <location>
        <begin position="45"/>
        <end position="144"/>
    </location>
</feature>
<comment type="caution">
    <text evidence="2">The sequence shown here is derived from an EMBL/GenBank/DDBJ whole genome shotgun (WGS) entry which is preliminary data.</text>
</comment>
<proteinExistence type="predicted"/>
<dbReference type="Proteomes" id="UP000192721">
    <property type="component" value="Unassembled WGS sequence"/>
</dbReference>
<dbReference type="AlphaFoldDB" id="A0A1W0CCP3"/>
<organism evidence="2 3">
    <name type="scientific">Chromobacterium haemolyticum</name>
    <dbReference type="NCBI Taxonomy" id="394935"/>
    <lineage>
        <taxon>Bacteria</taxon>
        <taxon>Pseudomonadati</taxon>
        <taxon>Pseudomonadota</taxon>
        <taxon>Betaproteobacteria</taxon>
        <taxon>Neisseriales</taxon>
        <taxon>Chromobacteriaceae</taxon>
        <taxon>Chromobacterium</taxon>
    </lineage>
</organism>
<reference evidence="2 3" key="1">
    <citation type="submission" date="2017-02" db="EMBL/GenBank/DDBJ databases">
        <title>Chromobacterium haemolyticum H5244.</title>
        <authorList>
            <person name="Gulvik C.A."/>
        </authorList>
    </citation>
    <scope>NUCLEOTIDE SEQUENCE [LARGE SCALE GENOMIC DNA]</scope>
    <source>
        <strain evidence="2 3">H5244</strain>
    </source>
</reference>
<dbReference type="SMART" id="SM00471">
    <property type="entry name" value="HDc"/>
    <property type="match status" value="1"/>
</dbReference>
<accession>A0A1W0CCP3</accession>
<dbReference type="RefSeq" id="WP_081556945.1">
    <property type="nucleotide sequence ID" value="NZ_LXRL01000046.1"/>
</dbReference>
<name>A0A1W0CCP3_9NEIS</name>